<sequence>MTEHLTLAGCTPIPLANYLKALGVLRLVAEQADRDARGYWLNEQFVLDSSLDAAALQRFFLEHYRPTPVLAPWNGGSGFYPKDNQDGIAPLTRATAPRLVELHDAIELIRTILDRESLTERPGGDTKAALLGELRAELPDSALAWLDAAVVLTEESPKYPPLLGTGGNDGRLDFTNNFMQRVVAVIDTATGEPSPGAAGWLEEALFASATPGLPTSKVGQFAPGDAGGPNQVSGFEADKPLVNPWDFIFMLEGALLFAAAATKRLEGTERSGVSYPFTVRATGAGSGSTATGDEGNARAEFWAPLWPDPVGLPELSALLAEGRATLGRRPARDGLDFARAVSRLGVDRGLTSFQRYAFLMRSGKAYFATPLNRVGVRRNPSADLIDELDTHRWLGRFRSHARREGANRVLSLARRLEDALFELATSRDDEGPVVRRLLVVLGEIQLYLARSPKARDNCPPVPRLSAQWFLRADDGSPEMSIAAALAGLHARDAKGAWRLRLRHYLAPERGGHTPEWDDQADHAVIWHAGARIEDNLAGVLARGLLETTRGGFPDKPLYSPRTAPLDDVADWLNGNLDDRRLARLLPGLALVDIPKGYGHSTTRSLPLPAAYRLLKPLFCTDEQLLRTEKIPAETHLPLPREIPRRLHSGDVAEALASGLRRLRAAGIRTGAHAINPGHRDGRRLLAALMIPIADSALKSLWHAETATEQTQKTSETD</sequence>
<evidence type="ECO:0008006" key="2">
    <source>
        <dbReference type="Google" id="ProtNLM"/>
    </source>
</evidence>
<organism evidence="1">
    <name type="scientific">uncultured organism</name>
    <dbReference type="NCBI Taxonomy" id="155900"/>
    <lineage>
        <taxon>unclassified sequences</taxon>
        <taxon>environmental samples</taxon>
    </lineage>
</organism>
<evidence type="ECO:0000313" key="1">
    <source>
        <dbReference type="EMBL" id="QEA05867.1"/>
    </source>
</evidence>
<dbReference type="NCBIfam" id="TIGR04113">
    <property type="entry name" value="cas_csx17"/>
    <property type="match status" value="1"/>
</dbReference>
<proteinExistence type="predicted"/>
<dbReference type="InterPro" id="IPR026483">
    <property type="entry name" value="Cas_Csx17"/>
</dbReference>
<dbReference type="EMBL" id="MN079114">
    <property type="protein sequence ID" value="QEA05867.1"/>
    <property type="molecule type" value="Genomic_DNA"/>
</dbReference>
<accession>A0A5B8RGQ6</accession>
<gene>
    <name evidence="1" type="ORF">KBTEX_02195</name>
</gene>
<reference evidence="1" key="1">
    <citation type="submission" date="2019-06" db="EMBL/GenBank/DDBJ databases">
        <authorList>
            <person name="Murdoch R.W."/>
            <person name="Fathepure B."/>
        </authorList>
    </citation>
    <scope>NUCLEOTIDE SEQUENCE</scope>
</reference>
<protein>
    <recommendedName>
        <fullName evidence="2">CRISPR-associated protein Csx17</fullName>
    </recommendedName>
</protein>
<dbReference type="AlphaFoldDB" id="A0A5B8RGQ6"/>
<name>A0A5B8RGQ6_9ZZZZ</name>